<evidence type="ECO:0000313" key="3">
    <source>
        <dbReference type="Proteomes" id="UP000275267"/>
    </source>
</evidence>
<name>A0A3L6S025_PANMI</name>
<protein>
    <submittedName>
        <fullName evidence="2">Uncharacterized protein</fullName>
    </submittedName>
</protein>
<evidence type="ECO:0000256" key="1">
    <source>
        <dbReference type="SAM" id="MobiDB-lite"/>
    </source>
</evidence>
<keyword evidence="3" id="KW-1185">Reference proteome</keyword>
<evidence type="ECO:0000313" key="2">
    <source>
        <dbReference type="EMBL" id="RLN12561.1"/>
    </source>
</evidence>
<dbReference type="AlphaFoldDB" id="A0A3L6S025"/>
<dbReference type="Proteomes" id="UP000275267">
    <property type="component" value="Unassembled WGS sequence"/>
</dbReference>
<comment type="caution">
    <text evidence="2">The sequence shown here is derived from an EMBL/GenBank/DDBJ whole genome shotgun (WGS) entry which is preliminary data.</text>
</comment>
<proteinExistence type="predicted"/>
<gene>
    <name evidence="2" type="ORF">C2845_PM09G13570</name>
</gene>
<feature type="region of interest" description="Disordered" evidence="1">
    <location>
        <begin position="98"/>
        <end position="122"/>
    </location>
</feature>
<reference evidence="3" key="1">
    <citation type="journal article" date="2019" name="Nat. Commun.">
        <title>The genome of broomcorn millet.</title>
        <authorList>
            <person name="Zou C."/>
            <person name="Miki D."/>
            <person name="Li D."/>
            <person name="Tang Q."/>
            <person name="Xiao L."/>
            <person name="Rajput S."/>
            <person name="Deng P."/>
            <person name="Jia W."/>
            <person name="Huang R."/>
            <person name="Zhang M."/>
            <person name="Sun Y."/>
            <person name="Hu J."/>
            <person name="Fu X."/>
            <person name="Schnable P.S."/>
            <person name="Li F."/>
            <person name="Zhang H."/>
            <person name="Feng B."/>
            <person name="Zhu X."/>
            <person name="Liu R."/>
            <person name="Schnable J.C."/>
            <person name="Zhu J.-K."/>
            <person name="Zhang H."/>
        </authorList>
    </citation>
    <scope>NUCLEOTIDE SEQUENCE [LARGE SCALE GENOMIC DNA]</scope>
</reference>
<dbReference type="EMBL" id="PQIB02000006">
    <property type="protein sequence ID" value="RLN12561.1"/>
    <property type="molecule type" value="Genomic_DNA"/>
</dbReference>
<organism evidence="2 3">
    <name type="scientific">Panicum miliaceum</name>
    <name type="common">Proso millet</name>
    <name type="synonym">Broomcorn millet</name>
    <dbReference type="NCBI Taxonomy" id="4540"/>
    <lineage>
        <taxon>Eukaryota</taxon>
        <taxon>Viridiplantae</taxon>
        <taxon>Streptophyta</taxon>
        <taxon>Embryophyta</taxon>
        <taxon>Tracheophyta</taxon>
        <taxon>Spermatophyta</taxon>
        <taxon>Magnoliopsida</taxon>
        <taxon>Liliopsida</taxon>
        <taxon>Poales</taxon>
        <taxon>Poaceae</taxon>
        <taxon>PACMAD clade</taxon>
        <taxon>Panicoideae</taxon>
        <taxon>Panicodae</taxon>
        <taxon>Paniceae</taxon>
        <taxon>Panicinae</taxon>
        <taxon>Panicum</taxon>
        <taxon>Panicum sect. Panicum</taxon>
    </lineage>
</organism>
<accession>A0A3L6S025</accession>
<sequence length="122" mass="13773">MIGGRSPVDITTLVTRIATHVKALDNAQVTYLPWAEEYQLRGHMMREGPCNSLFMTYPGYDREVELPGRRLSLYSVKSYLLQMQKRSQLITALPAQQLGGRHDRGLSSKNKQGPLTMLEPPT</sequence>
<dbReference type="OrthoDB" id="714371at2759"/>